<dbReference type="CDD" id="cd00118">
    <property type="entry name" value="LysM"/>
    <property type="match status" value="1"/>
</dbReference>
<evidence type="ECO:0000313" key="8">
    <source>
        <dbReference type="EMBL" id="CAD5222596.1"/>
    </source>
</evidence>
<evidence type="ECO:0000256" key="2">
    <source>
        <dbReference type="ARBA" id="ARBA00009540"/>
    </source>
</evidence>
<sequence length="929" mass="103446">MYNSKSLDELLTMSYVVRETDTLEGIAAAHDCTVGELVKLNRMALRMVFPGQKILVPVTSDDIFTQAETQSIQNPQIIENMDVKAHPRSFSMNETCSDGIRKGPGVPAPLQFVDHQMKTNNNISDNGKPMLETKKSMEFDLADAECLQRFLKIKVKQVTESDGTVTGTLLVTPNCLMFDPELSHPLVKEKGSDLYGMVANMEDVVSVSVFRHIADLTGEEKKVDGIYDPSHLSEQKPKKPQSLDRSSSNSIDESYKPVFTAGISESYESNGNLDLLDPPDPCPSQKQHSLSSNASSESQLPCIKEEDKATPTTPAQDYSKQLGVVQVKRRTVSDLTPEQKTPLEELIGPVPERPNLGKNDSRTRCHSELEATTSLSSVSSEPAGPQRNSRFRASFTKMSPDVARRSFGRLSRTLSARANSIKGTVQSGAQTVASGTQKVAHGVVTHTKSAADQIQTGIKTGASAVAEMPQNLVKVGSGLLHDGQNSLVDFFNGEMPEMTASAMKREKSIATLESLREKTKQVREQTAGALTDDLLNLEFSPVLSPIETPQQIIKDANAAQGTNGPIGTPPDPPYYLTVRLDRRRKKKHRIQDESDAKALHQQLSNDYDQRGVNGFGNTRKREFWFAVPRARVDAIYHFLLQWSPDKYGQDVKEAVQQAQADQQKEFEKAGGDVLKKGKKKRSFENDRGFVVLDRDVEDYLTCGKPTNQPFGPHHNINREWEIVTVRELCRRLSLDDDLEEGEMPLPQGSTDSQILDEFMINQVMDILPPRAEGYPWVNIYSSEKHGFSLATLYRRMQEWKEEMSPVLLLIRDVDGHVFGAVASSALIPQDHYYGTGDSSLLFRFTGEFPHTRELRSYTWTGDNQYFINASKDFLSMGAGGGHYGLYLDQDLFNGRSQRCATFNNEPLAGGIKEDFQIQFIEVYGFSMDC</sequence>
<feature type="compositionally biased region" description="Low complexity" evidence="5">
    <location>
        <begin position="289"/>
        <end position="298"/>
    </location>
</feature>
<dbReference type="Proteomes" id="UP000614601">
    <property type="component" value="Unassembled WGS sequence"/>
</dbReference>
<dbReference type="GO" id="GO:0005634">
    <property type="term" value="C:nucleus"/>
    <property type="evidence" value="ECO:0007669"/>
    <property type="project" value="TreeGrafter"/>
</dbReference>
<evidence type="ECO:0000256" key="5">
    <source>
        <dbReference type="SAM" id="MobiDB-lite"/>
    </source>
</evidence>
<comment type="similarity">
    <text evidence="2">Belongs to the OXR1 family.</text>
</comment>
<evidence type="ECO:0000313" key="9">
    <source>
        <dbReference type="Proteomes" id="UP000614601"/>
    </source>
</evidence>
<feature type="region of interest" description="Disordered" evidence="5">
    <location>
        <begin position="369"/>
        <end position="394"/>
    </location>
</feature>
<dbReference type="PROSITE" id="PS51782">
    <property type="entry name" value="LYSM"/>
    <property type="match status" value="1"/>
</dbReference>
<keyword evidence="3" id="KW-0496">Mitochondrion</keyword>
<feature type="compositionally biased region" description="Basic and acidic residues" evidence="5">
    <location>
        <begin position="225"/>
        <end position="237"/>
    </location>
</feature>
<dbReference type="PANTHER" id="PTHR23354">
    <property type="entry name" value="NUCLEOLAR PROTEIN 7/ESTROGEN RECEPTOR COACTIVATOR-RELATED"/>
    <property type="match status" value="1"/>
</dbReference>
<dbReference type="OrthoDB" id="26679at2759"/>
<evidence type="ECO:0000259" key="6">
    <source>
        <dbReference type="PROSITE" id="PS51782"/>
    </source>
</evidence>
<dbReference type="Gene3D" id="3.10.350.10">
    <property type="entry name" value="LysM domain"/>
    <property type="match status" value="1"/>
</dbReference>
<name>A0A811L4H8_9BILA</name>
<dbReference type="PANTHER" id="PTHR23354:SF62">
    <property type="entry name" value="MUSTARD, ISOFORM V"/>
    <property type="match status" value="1"/>
</dbReference>
<dbReference type="SMART" id="SM00257">
    <property type="entry name" value="LysM"/>
    <property type="match status" value="1"/>
</dbReference>
<keyword evidence="9" id="KW-1185">Reference proteome</keyword>
<protein>
    <recommendedName>
        <fullName evidence="4">Oxidation resistance protein 1</fullName>
    </recommendedName>
</protein>
<feature type="region of interest" description="Disordered" evidence="5">
    <location>
        <begin position="269"/>
        <end position="300"/>
    </location>
</feature>
<dbReference type="InterPro" id="IPR018392">
    <property type="entry name" value="LysM"/>
</dbReference>
<dbReference type="EMBL" id="CAJFDH010000005">
    <property type="protein sequence ID" value="CAD5222596.1"/>
    <property type="molecule type" value="Genomic_DNA"/>
</dbReference>
<feature type="domain" description="TLDc" evidence="7">
    <location>
        <begin position="753"/>
        <end position="926"/>
    </location>
</feature>
<comment type="subcellular location">
    <subcellularLocation>
        <location evidence="1">Mitochondrion</location>
    </subcellularLocation>
</comment>
<feature type="compositionally biased region" description="Polar residues" evidence="5">
    <location>
        <begin position="243"/>
        <end position="252"/>
    </location>
</feature>
<evidence type="ECO:0000256" key="1">
    <source>
        <dbReference type="ARBA" id="ARBA00004173"/>
    </source>
</evidence>
<dbReference type="GO" id="GO:0006979">
    <property type="term" value="P:response to oxidative stress"/>
    <property type="evidence" value="ECO:0007669"/>
    <property type="project" value="TreeGrafter"/>
</dbReference>
<comment type="caution">
    <text evidence="8">The sequence shown here is derived from an EMBL/GenBank/DDBJ whole genome shotgun (WGS) entry which is preliminary data.</text>
</comment>
<evidence type="ECO:0000256" key="4">
    <source>
        <dbReference type="ARBA" id="ARBA00040604"/>
    </source>
</evidence>
<accession>A0A811L4H8</accession>
<dbReference type="Pfam" id="PF07534">
    <property type="entry name" value="TLD"/>
    <property type="match status" value="1"/>
</dbReference>
<dbReference type="PROSITE" id="PS51886">
    <property type="entry name" value="TLDC"/>
    <property type="match status" value="1"/>
</dbReference>
<dbReference type="Pfam" id="PF01476">
    <property type="entry name" value="LysM"/>
    <property type="match status" value="1"/>
</dbReference>
<organism evidence="8 9">
    <name type="scientific">Bursaphelenchus okinawaensis</name>
    <dbReference type="NCBI Taxonomy" id="465554"/>
    <lineage>
        <taxon>Eukaryota</taxon>
        <taxon>Metazoa</taxon>
        <taxon>Ecdysozoa</taxon>
        <taxon>Nematoda</taxon>
        <taxon>Chromadorea</taxon>
        <taxon>Rhabditida</taxon>
        <taxon>Tylenchina</taxon>
        <taxon>Tylenchomorpha</taxon>
        <taxon>Aphelenchoidea</taxon>
        <taxon>Aphelenchoididae</taxon>
        <taxon>Bursaphelenchus</taxon>
    </lineage>
</organism>
<feature type="domain" description="LysM" evidence="6">
    <location>
        <begin position="13"/>
        <end position="56"/>
    </location>
</feature>
<dbReference type="InterPro" id="IPR036779">
    <property type="entry name" value="LysM_dom_sf"/>
</dbReference>
<dbReference type="SUPFAM" id="SSF54106">
    <property type="entry name" value="LysM domain"/>
    <property type="match status" value="1"/>
</dbReference>
<feature type="region of interest" description="Disordered" evidence="5">
    <location>
        <begin position="225"/>
        <end position="254"/>
    </location>
</feature>
<dbReference type="AlphaFoldDB" id="A0A811L4H8"/>
<dbReference type="EMBL" id="CAJFCW020000005">
    <property type="protein sequence ID" value="CAG9116560.1"/>
    <property type="molecule type" value="Genomic_DNA"/>
</dbReference>
<proteinExistence type="inferred from homology"/>
<dbReference type="Proteomes" id="UP000783686">
    <property type="component" value="Unassembled WGS sequence"/>
</dbReference>
<evidence type="ECO:0000259" key="7">
    <source>
        <dbReference type="PROSITE" id="PS51886"/>
    </source>
</evidence>
<evidence type="ECO:0000256" key="3">
    <source>
        <dbReference type="ARBA" id="ARBA00023128"/>
    </source>
</evidence>
<feature type="compositionally biased region" description="Polar residues" evidence="5">
    <location>
        <begin position="370"/>
        <end position="380"/>
    </location>
</feature>
<dbReference type="SMART" id="SM00584">
    <property type="entry name" value="TLDc"/>
    <property type="match status" value="1"/>
</dbReference>
<gene>
    <name evidence="8" type="ORF">BOKJ2_LOCUS9723</name>
</gene>
<reference evidence="8" key="1">
    <citation type="submission" date="2020-09" db="EMBL/GenBank/DDBJ databases">
        <authorList>
            <person name="Kikuchi T."/>
        </authorList>
    </citation>
    <scope>NUCLEOTIDE SEQUENCE</scope>
    <source>
        <strain evidence="8">SH1</strain>
    </source>
</reference>
<dbReference type="GO" id="GO:0005739">
    <property type="term" value="C:mitochondrion"/>
    <property type="evidence" value="ECO:0007669"/>
    <property type="project" value="UniProtKB-SubCell"/>
</dbReference>
<dbReference type="InterPro" id="IPR006571">
    <property type="entry name" value="TLDc_dom"/>
</dbReference>